<dbReference type="Pfam" id="PF07589">
    <property type="entry name" value="PEP-CTERM"/>
    <property type="match status" value="1"/>
</dbReference>
<protein>
    <recommendedName>
        <fullName evidence="3">Ice-binding protein C-terminal domain-containing protein</fullName>
    </recommendedName>
</protein>
<name>A0ABX0W9N9_9RHOB</name>
<keyword evidence="5" id="KW-1185">Reference proteome</keyword>
<feature type="chain" id="PRO_5045971424" description="Ice-binding protein C-terminal domain-containing protein" evidence="2">
    <location>
        <begin position="23"/>
        <end position="205"/>
    </location>
</feature>
<comment type="caution">
    <text evidence="4">The sequence shown here is derived from an EMBL/GenBank/DDBJ whole genome shotgun (WGS) entry which is preliminary data.</text>
</comment>
<dbReference type="Proteomes" id="UP001429564">
    <property type="component" value="Unassembled WGS sequence"/>
</dbReference>
<organism evidence="4 5">
    <name type="scientific">Parasedimentitalea denitrificans</name>
    <dbReference type="NCBI Taxonomy" id="2211118"/>
    <lineage>
        <taxon>Bacteria</taxon>
        <taxon>Pseudomonadati</taxon>
        <taxon>Pseudomonadota</taxon>
        <taxon>Alphaproteobacteria</taxon>
        <taxon>Rhodobacterales</taxon>
        <taxon>Paracoccaceae</taxon>
        <taxon>Parasedimentitalea</taxon>
    </lineage>
</organism>
<accession>A0ABX0W9N9</accession>
<evidence type="ECO:0000259" key="3">
    <source>
        <dbReference type="Pfam" id="PF07589"/>
    </source>
</evidence>
<dbReference type="RefSeq" id="WP_167683446.1">
    <property type="nucleotide sequence ID" value="NZ_QHLQ01000005.1"/>
</dbReference>
<dbReference type="NCBIfam" id="TIGR03370">
    <property type="entry name" value="VPLPA-CTERM"/>
    <property type="match status" value="1"/>
</dbReference>
<feature type="domain" description="Ice-binding protein C-terminal" evidence="3">
    <location>
        <begin position="179"/>
        <end position="202"/>
    </location>
</feature>
<reference evidence="4 5" key="1">
    <citation type="submission" date="2018-05" db="EMBL/GenBank/DDBJ databases">
        <authorList>
            <person name="Zhang Y.-J."/>
        </authorList>
    </citation>
    <scope>NUCLEOTIDE SEQUENCE [LARGE SCALE GENOMIC DNA]</scope>
    <source>
        <strain evidence="4 5">CY04</strain>
    </source>
</reference>
<dbReference type="EMBL" id="QHLQ01000005">
    <property type="protein sequence ID" value="NIZ60871.1"/>
    <property type="molecule type" value="Genomic_DNA"/>
</dbReference>
<evidence type="ECO:0000256" key="1">
    <source>
        <dbReference type="SAM" id="Phobius"/>
    </source>
</evidence>
<keyword evidence="1" id="KW-1133">Transmembrane helix</keyword>
<keyword evidence="2" id="KW-0732">Signal</keyword>
<proteinExistence type="predicted"/>
<dbReference type="InterPro" id="IPR022472">
    <property type="entry name" value="VPLPA-CTERM"/>
</dbReference>
<evidence type="ECO:0000313" key="5">
    <source>
        <dbReference type="Proteomes" id="UP001429564"/>
    </source>
</evidence>
<dbReference type="InterPro" id="IPR013424">
    <property type="entry name" value="Ice-binding_C"/>
</dbReference>
<feature type="signal peptide" evidence="2">
    <location>
        <begin position="1"/>
        <end position="22"/>
    </location>
</feature>
<keyword evidence="1" id="KW-0812">Transmembrane</keyword>
<sequence>MKRVIRAAAAAAFVLAAGSVSAATVFQDNFSRSSNMVGNGWSELERYSSSVRTFSNDVLLLGNILSGTPDAAAASAVIDATGFENLTISFKWKSYNKNEYADKLTLSWASDPAPLMTNQNAWTQLYRGNDGGTNWHIRTRSLAAADNSMFNIMFWTKVSSSNEGFALDYVKITGDAISAVPLPATGFLLIAGLGGLGALRRKKKS</sequence>
<feature type="transmembrane region" description="Helical" evidence="1">
    <location>
        <begin position="180"/>
        <end position="199"/>
    </location>
</feature>
<gene>
    <name evidence="4" type="ORF">DL239_07780</name>
</gene>
<dbReference type="NCBIfam" id="TIGR01167">
    <property type="entry name" value="LPXTG_anchor"/>
    <property type="match status" value="1"/>
</dbReference>
<evidence type="ECO:0000313" key="4">
    <source>
        <dbReference type="EMBL" id="NIZ60871.1"/>
    </source>
</evidence>
<evidence type="ECO:0000256" key="2">
    <source>
        <dbReference type="SAM" id="SignalP"/>
    </source>
</evidence>
<keyword evidence="1" id="KW-0472">Membrane</keyword>